<name>A0A0F3IQG8_9PROT</name>
<dbReference type="RefSeq" id="WP_045776661.1">
    <property type="nucleotide sequence ID" value="NZ_LAJY01000445.1"/>
</dbReference>
<evidence type="ECO:0000313" key="1">
    <source>
        <dbReference type="EMBL" id="KJV08793.1"/>
    </source>
</evidence>
<evidence type="ECO:0000313" key="2">
    <source>
        <dbReference type="Proteomes" id="UP000033774"/>
    </source>
</evidence>
<dbReference type="PATRIC" id="fig|552518.3.peg.2935"/>
<gene>
    <name evidence="1" type="ORF">VZ95_15475</name>
</gene>
<organism evidence="1 2">
    <name type="scientific">Elstera litoralis</name>
    <dbReference type="NCBI Taxonomy" id="552518"/>
    <lineage>
        <taxon>Bacteria</taxon>
        <taxon>Pseudomonadati</taxon>
        <taxon>Pseudomonadota</taxon>
        <taxon>Alphaproteobacteria</taxon>
        <taxon>Rhodospirillales</taxon>
        <taxon>Rhodospirillaceae</taxon>
        <taxon>Elstera</taxon>
    </lineage>
</organism>
<dbReference type="Pfam" id="PF11747">
    <property type="entry name" value="RebB"/>
    <property type="match status" value="1"/>
</dbReference>
<dbReference type="Proteomes" id="UP000033774">
    <property type="component" value="Unassembled WGS sequence"/>
</dbReference>
<dbReference type="AlphaFoldDB" id="A0A0F3IQG8"/>
<comment type="caution">
    <text evidence="1">The sequence shown here is derived from an EMBL/GenBank/DDBJ whole genome shotgun (WGS) entry which is preliminary data.</text>
</comment>
<accession>A0A0F3IQG8</accession>
<dbReference type="EMBL" id="LAJY01000445">
    <property type="protein sequence ID" value="KJV08793.1"/>
    <property type="molecule type" value="Genomic_DNA"/>
</dbReference>
<sequence length="89" mass="8941">MAFPTSVNDQITDSVTQANTQVVGISPALALGNLFQATAQALANAAHNATNAQQQSFVTAQAATTMGITTLYGLDTASDAAATAKILSA</sequence>
<protein>
    <submittedName>
        <fullName evidence="1">Glycerol-3-phosphate dehydrogenase</fullName>
    </submittedName>
</protein>
<reference evidence="1 2" key="1">
    <citation type="submission" date="2015-03" db="EMBL/GenBank/DDBJ databases">
        <title>Draft genome sequence of Elstera litoralis.</title>
        <authorList>
            <person name="Rahalkar M.C."/>
            <person name="Dhakephalkar P.K."/>
            <person name="Pore S.D."/>
            <person name="Arora P."/>
            <person name="Kapse N.G."/>
            <person name="Pandit P.S."/>
        </authorList>
    </citation>
    <scope>NUCLEOTIDE SEQUENCE [LARGE SCALE GENOMIC DNA]</scope>
    <source>
        <strain evidence="1 2">Dia-1</strain>
    </source>
</reference>
<dbReference type="OrthoDB" id="8594924at2"/>
<dbReference type="InterPro" id="IPR021070">
    <property type="entry name" value="Killing_trait_RebB"/>
</dbReference>
<proteinExistence type="predicted"/>
<keyword evidence="2" id="KW-1185">Reference proteome</keyword>